<dbReference type="PANTHER" id="PTHR35331">
    <property type="entry name" value="STAGE V SPORULATION PROTEIN S"/>
    <property type="match status" value="1"/>
</dbReference>
<proteinExistence type="predicted"/>
<dbReference type="InterPro" id="IPR007347">
    <property type="entry name" value="SpoVS"/>
</dbReference>
<evidence type="ECO:0000313" key="2">
    <source>
        <dbReference type="Proteomes" id="UP001255856"/>
    </source>
</evidence>
<accession>A0AAD9MJ45</accession>
<dbReference type="GO" id="GO:0003676">
    <property type="term" value="F:nucleic acid binding"/>
    <property type="evidence" value="ECO:0007669"/>
    <property type="project" value="InterPro"/>
</dbReference>
<sequence>MGASLALYVSSVPAVDVAASLNADKLVELTVSKASKPQTVAGAIAARAREGISTTVTGIGPDAVSNACVAVCHSRIYLEDDKLDVRAVPFFEEVEKDSGDGATHRMTAVKLRILVETVS</sequence>
<organism evidence="1 2">
    <name type="scientific">Prototheca wickerhamii</name>
    <dbReference type="NCBI Taxonomy" id="3111"/>
    <lineage>
        <taxon>Eukaryota</taxon>
        <taxon>Viridiplantae</taxon>
        <taxon>Chlorophyta</taxon>
        <taxon>core chlorophytes</taxon>
        <taxon>Trebouxiophyceae</taxon>
        <taxon>Chlorellales</taxon>
        <taxon>Chlorellaceae</taxon>
        <taxon>Prototheca</taxon>
    </lineage>
</organism>
<dbReference type="Proteomes" id="UP001255856">
    <property type="component" value="Unassembled WGS sequence"/>
</dbReference>
<gene>
    <name evidence="1" type="ORF">QBZ16_001341</name>
</gene>
<dbReference type="AlphaFoldDB" id="A0AAD9MJ45"/>
<dbReference type="Pfam" id="PF04232">
    <property type="entry name" value="SpoVS"/>
    <property type="match status" value="1"/>
</dbReference>
<dbReference type="Gene3D" id="3.30.110.20">
    <property type="entry name" value="Alba-like domain"/>
    <property type="match status" value="1"/>
</dbReference>
<dbReference type="PANTHER" id="PTHR35331:SF1">
    <property type="entry name" value="STAGE V SPORULATION PROTEIN S"/>
    <property type="match status" value="1"/>
</dbReference>
<evidence type="ECO:0000313" key="1">
    <source>
        <dbReference type="EMBL" id="KAK2076005.1"/>
    </source>
</evidence>
<protein>
    <recommendedName>
        <fullName evidence="3">Stage V sporulation protein S</fullName>
    </recommendedName>
</protein>
<evidence type="ECO:0008006" key="3">
    <source>
        <dbReference type="Google" id="ProtNLM"/>
    </source>
</evidence>
<dbReference type="EMBL" id="JASFZW010000012">
    <property type="protein sequence ID" value="KAK2076005.1"/>
    <property type="molecule type" value="Genomic_DNA"/>
</dbReference>
<comment type="caution">
    <text evidence="1">The sequence shown here is derived from an EMBL/GenBank/DDBJ whole genome shotgun (WGS) entry which is preliminary data.</text>
</comment>
<keyword evidence="2" id="KW-1185">Reference proteome</keyword>
<reference evidence="1" key="1">
    <citation type="submission" date="2021-01" db="EMBL/GenBank/DDBJ databases">
        <authorList>
            <person name="Eckstrom K.M.E."/>
        </authorList>
    </citation>
    <scope>NUCLEOTIDE SEQUENCE</scope>
    <source>
        <strain evidence="1">UVCC 0001</strain>
    </source>
</reference>
<dbReference type="InterPro" id="IPR036882">
    <property type="entry name" value="Alba-like_dom_sf"/>
</dbReference>
<name>A0AAD9MJ45_PROWI</name>